<evidence type="ECO:0000313" key="1">
    <source>
        <dbReference type="EMBL" id="QIK37806.1"/>
    </source>
</evidence>
<evidence type="ECO:0000313" key="2">
    <source>
        <dbReference type="Proteomes" id="UP000502699"/>
    </source>
</evidence>
<dbReference type="Gene3D" id="3.40.50.1820">
    <property type="entry name" value="alpha/beta hydrolase"/>
    <property type="match status" value="1"/>
</dbReference>
<organism evidence="1 2">
    <name type="scientific">Caldichromatium japonicum</name>
    <dbReference type="NCBI Taxonomy" id="2699430"/>
    <lineage>
        <taxon>Bacteria</taxon>
        <taxon>Pseudomonadati</taxon>
        <taxon>Pseudomonadota</taxon>
        <taxon>Gammaproteobacteria</taxon>
        <taxon>Chromatiales</taxon>
        <taxon>Chromatiaceae</taxon>
        <taxon>Caldichromatium</taxon>
    </lineage>
</organism>
<dbReference type="AlphaFoldDB" id="A0A6G7VD55"/>
<dbReference type="RefSeq" id="WP_166270569.1">
    <property type="nucleotide sequence ID" value="NZ_CP048029.1"/>
</dbReference>
<accession>A0A6G7VD55</accession>
<reference evidence="2" key="1">
    <citation type="submission" date="2020-01" db="EMBL/GenBank/DDBJ databases">
        <title>Caldichromatium gen. nov., sp. nov., a thermophilic purple sulfur bacterium member of the family Chromatiaceae isolated from Nakabusa hot spring, Japan.</title>
        <authorList>
            <person name="Saini M.K."/>
            <person name="Hanada S."/>
            <person name="Tank M."/>
        </authorList>
    </citation>
    <scope>NUCLEOTIDE SEQUENCE [LARGE SCALE GENOMIC DNA]</scope>
    <source>
        <strain evidence="2">No.7</strain>
    </source>
</reference>
<dbReference type="KEGG" id="cjap:GWK36_07195"/>
<gene>
    <name evidence="1" type="ORF">GWK36_07195</name>
</gene>
<dbReference type="GO" id="GO:0016787">
    <property type="term" value="F:hydrolase activity"/>
    <property type="evidence" value="ECO:0007669"/>
    <property type="project" value="UniProtKB-KW"/>
</dbReference>
<dbReference type="InterPro" id="IPR029058">
    <property type="entry name" value="AB_hydrolase_fold"/>
</dbReference>
<dbReference type="SUPFAM" id="SSF53474">
    <property type="entry name" value="alpha/beta-Hydrolases"/>
    <property type="match status" value="1"/>
</dbReference>
<dbReference type="Proteomes" id="UP000502699">
    <property type="component" value="Chromosome"/>
</dbReference>
<name>A0A6G7VD55_9GAMM</name>
<keyword evidence="1" id="KW-0378">Hydrolase</keyword>
<dbReference type="EMBL" id="CP048029">
    <property type="protein sequence ID" value="QIK37806.1"/>
    <property type="molecule type" value="Genomic_DNA"/>
</dbReference>
<protein>
    <submittedName>
        <fullName evidence="1">Alpha/beta hydrolase</fullName>
    </submittedName>
</protein>
<keyword evidence="2" id="KW-1185">Reference proteome</keyword>
<sequence>MSYGLLAGLGGCASVPETPPGVGSALIEGLGFQHKVFWHGDLAAPRVHVYLEGDGRPWIGRTQIAADPGPFSPLALRLMARDPNPAILIGRPCYHGLARSPGCTPWLWTHGRYSEQVVASLAQAIQQALPPQPGRELILIGHSGGGVLAVLLAYRLPEVSTVVTLAANLDVAAWAKHRGYSPLSGSLDPSNQPPLPPTIRQLHLIAEQDQEVPASTLARYLVHYPQAHIQMIAGTDHRRGWIERWPEILQALGL</sequence>
<proteinExistence type="predicted"/>